<sequence>MPSRWCQPVLGSGQYSCYSLLQIATFPAGERKDEESENNFVDLKYQVIVEMTPITTASFDLDLDRWAGALGQVRSAPTVLAWRRNAVKQVEGLSGRGDVARQIRRFRTTEFNSIQVIAINRSSIENNLFFTVQISHDEMKWNVSSDLPKQTMTWVGHARTSCLYTQLD</sequence>
<protein>
    <submittedName>
        <fullName evidence="1">Uncharacterized protein</fullName>
    </submittedName>
</protein>
<evidence type="ECO:0000313" key="2">
    <source>
        <dbReference type="Proteomes" id="UP001283361"/>
    </source>
</evidence>
<accession>A0AAE1E693</accession>
<keyword evidence="2" id="KW-1185">Reference proteome</keyword>
<dbReference type="EMBL" id="JAWDGP010000985">
    <property type="protein sequence ID" value="KAK3795796.1"/>
    <property type="molecule type" value="Genomic_DNA"/>
</dbReference>
<gene>
    <name evidence="1" type="ORF">RRG08_059394</name>
</gene>
<proteinExistence type="predicted"/>
<reference evidence="1" key="1">
    <citation type="journal article" date="2023" name="G3 (Bethesda)">
        <title>A reference genome for the long-term kleptoplast-retaining sea slug Elysia crispata morphotype clarki.</title>
        <authorList>
            <person name="Eastman K.E."/>
            <person name="Pendleton A.L."/>
            <person name="Shaikh M.A."/>
            <person name="Suttiyut T."/>
            <person name="Ogas R."/>
            <person name="Tomko P."/>
            <person name="Gavelis G."/>
            <person name="Widhalm J.R."/>
            <person name="Wisecaver J.H."/>
        </authorList>
    </citation>
    <scope>NUCLEOTIDE SEQUENCE</scope>
    <source>
        <strain evidence="1">ECLA1</strain>
    </source>
</reference>
<evidence type="ECO:0000313" key="1">
    <source>
        <dbReference type="EMBL" id="KAK3795796.1"/>
    </source>
</evidence>
<comment type="caution">
    <text evidence="1">The sequence shown here is derived from an EMBL/GenBank/DDBJ whole genome shotgun (WGS) entry which is preliminary data.</text>
</comment>
<dbReference type="AlphaFoldDB" id="A0AAE1E693"/>
<dbReference type="Proteomes" id="UP001283361">
    <property type="component" value="Unassembled WGS sequence"/>
</dbReference>
<organism evidence="1 2">
    <name type="scientific">Elysia crispata</name>
    <name type="common">lettuce slug</name>
    <dbReference type="NCBI Taxonomy" id="231223"/>
    <lineage>
        <taxon>Eukaryota</taxon>
        <taxon>Metazoa</taxon>
        <taxon>Spiralia</taxon>
        <taxon>Lophotrochozoa</taxon>
        <taxon>Mollusca</taxon>
        <taxon>Gastropoda</taxon>
        <taxon>Heterobranchia</taxon>
        <taxon>Euthyneura</taxon>
        <taxon>Panpulmonata</taxon>
        <taxon>Sacoglossa</taxon>
        <taxon>Placobranchoidea</taxon>
        <taxon>Plakobranchidae</taxon>
        <taxon>Elysia</taxon>
    </lineage>
</organism>
<name>A0AAE1E693_9GAST</name>